<feature type="signal peptide" evidence="1">
    <location>
        <begin position="1"/>
        <end position="24"/>
    </location>
</feature>
<organism evidence="2 3">
    <name type="scientific">Marinomonas aquimarina</name>
    <dbReference type="NCBI Taxonomy" id="295068"/>
    <lineage>
        <taxon>Bacteria</taxon>
        <taxon>Pseudomonadati</taxon>
        <taxon>Pseudomonadota</taxon>
        <taxon>Gammaproteobacteria</taxon>
        <taxon>Oceanospirillales</taxon>
        <taxon>Oceanospirillaceae</taxon>
        <taxon>Marinomonas</taxon>
    </lineage>
</organism>
<dbReference type="EMBL" id="FLOC01000005">
    <property type="protein sequence ID" value="SBS28636.1"/>
    <property type="molecule type" value="Genomic_DNA"/>
</dbReference>
<name>A0A1A8TAB1_9GAMM</name>
<keyword evidence="3" id="KW-1185">Reference proteome</keyword>
<feature type="chain" id="PRO_5008378910" description="DUF3251 domain-containing protein" evidence="1">
    <location>
        <begin position="25"/>
        <end position="246"/>
    </location>
</feature>
<protein>
    <recommendedName>
        <fullName evidence="4">DUF3251 domain-containing protein</fullName>
    </recommendedName>
</protein>
<dbReference type="RefSeq" id="WP_067206788.1">
    <property type="nucleotide sequence ID" value="NZ_FLOC01000005.1"/>
</dbReference>
<accession>A0A1A8TAB1</accession>
<dbReference type="Proteomes" id="UP000092627">
    <property type="component" value="Unassembled WGS sequence"/>
</dbReference>
<gene>
    <name evidence="2" type="ORF">MAQ5080_01156</name>
</gene>
<dbReference type="PROSITE" id="PS51257">
    <property type="entry name" value="PROKAR_LIPOPROTEIN"/>
    <property type="match status" value="1"/>
</dbReference>
<reference evidence="2 3" key="1">
    <citation type="submission" date="2016-06" db="EMBL/GenBank/DDBJ databases">
        <authorList>
            <person name="Kjaerup R.B."/>
            <person name="Dalgaard T.S."/>
            <person name="Juul-Madsen H.R."/>
        </authorList>
    </citation>
    <scope>NUCLEOTIDE SEQUENCE [LARGE SCALE GENOMIC DNA]</scope>
    <source>
        <strain evidence="2 3">CECT 5080</strain>
    </source>
</reference>
<evidence type="ECO:0000313" key="3">
    <source>
        <dbReference type="Proteomes" id="UP000092627"/>
    </source>
</evidence>
<proteinExistence type="predicted"/>
<dbReference type="OrthoDB" id="6100298at2"/>
<dbReference type="AlphaFoldDB" id="A0A1A8TAB1"/>
<evidence type="ECO:0000313" key="2">
    <source>
        <dbReference type="EMBL" id="SBS28636.1"/>
    </source>
</evidence>
<evidence type="ECO:0008006" key="4">
    <source>
        <dbReference type="Google" id="ProtNLM"/>
    </source>
</evidence>
<sequence length="246" mass="27277">MRILRAGFVVLPLLLAACSFPTKPFSSDSSTNQADTLGHVKVEPATDANTAQGNEVETAELSHQELLAKYQSLQTLAEQNIEELETRLGYSISKMSLSIPSTDDMGLLKSKVAQLQDYTSDLSSQILALDKRVVERRDQPNKGDLLQVHLSALEVDHQTSFKAQPLVGNWIRGESRVVRLNENFLMENGTSEPLNLTYTETYQIIINEKLIGTFGPNRSKYELEFDAPTADQAGQIVGTLKIRIPD</sequence>
<keyword evidence="1" id="KW-0732">Signal</keyword>
<evidence type="ECO:0000256" key="1">
    <source>
        <dbReference type="SAM" id="SignalP"/>
    </source>
</evidence>